<feature type="modified residue" description="4-aspartylphosphate" evidence="4">
    <location>
        <position position="303"/>
    </location>
</feature>
<dbReference type="CDD" id="cd17546">
    <property type="entry name" value="REC_hyHK_CKI1_RcsC-like"/>
    <property type="match status" value="1"/>
</dbReference>
<gene>
    <name evidence="7" type="ORF">M430DRAFT_128415</name>
</gene>
<evidence type="ECO:0000313" key="8">
    <source>
        <dbReference type="Proteomes" id="UP000241818"/>
    </source>
</evidence>
<evidence type="ECO:0000256" key="2">
    <source>
        <dbReference type="ARBA" id="ARBA00023012"/>
    </source>
</evidence>
<proteinExistence type="inferred from homology"/>
<dbReference type="AlphaFoldDB" id="A0A2T3ASK3"/>
<evidence type="ECO:0000256" key="5">
    <source>
        <dbReference type="SAM" id="MobiDB-lite"/>
    </source>
</evidence>
<evidence type="ECO:0000313" key="7">
    <source>
        <dbReference type="EMBL" id="PSS09323.1"/>
    </source>
</evidence>
<dbReference type="STRING" id="857342.A0A2T3ASK3"/>
<organism evidence="7 8">
    <name type="scientific">Amorphotheca resinae ATCC 22711</name>
    <dbReference type="NCBI Taxonomy" id="857342"/>
    <lineage>
        <taxon>Eukaryota</taxon>
        <taxon>Fungi</taxon>
        <taxon>Dikarya</taxon>
        <taxon>Ascomycota</taxon>
        <taxon>Pezizomycotina</taxon>
        <taxon>Leotiomycetes</taxon>
        <taxon>Helotiales</taxon>
        <taxon>Amorphothecaceae</taxon>
        <taxon>Amorphotheca</taxon>
    </lineage>
</organism>
<dbReference type="Gene3D" id="3.40.50.2300">
    <property type="match status" value="1"/>
</dbReference>
<dbReference type="GO" id="GO:0000156">
    <property type="term" value="F:phosphorelay response regulator activity"/>
    <property type="evidence" value="ECO:0007669"/>
    <property type="project" value="UniProtKB-ARBA"/>
</dbReference>
<comment type="similarity">
    <text evidence="3">Belongs to the SSK1 family.</text>
</comment>
<feature type="domain" description="Response regulatory" evidence="6">
    <location>
        <begin position="254"/>
        <end position="405"/>
    </location>
</feature>
<dbReference type="GeneID" id="36570145"/>
<feature type="compositionally biased region" description="Basic residues" evidence="5">
    <location>
        <begin position="150"/>
        <end position="162"/>
    </location>
</feature>
<feature type="compositionally biased region" description="Pro residues" evidence="5">
    <location>
        <begin position="95"/>
        <end position="106"/>
    </location>
</feature>
<dbReference type="InParanoid" id="A0A2T3ASK3"/>
<reference evidence="7 8" key="1">
    <citation type="journal article" date="2018" name="New Phytol.">
        <title>Comparative genomics and transcriptomics depict ericoid mycorrhizal fungi as versatile saprotrophs and plant mutualists.</title>
        <authorList>
            <person name="Martino E."/>
            <person name="Morin E."/>
            <person name="Grelet G.A."/>
            <person name="Kuo A."/>
            <person name="Kohler A."/>
            <person name="Daghino S."/>
            <person name="Barry K.W."/>
            <person name="Cichocki N."/>
            <person name="Clum A."/>
            <person name="Dockter R.B."/>
            <person name="Hainaut M."/>
            <person name="Kuo R.C."/>
            <person name="LaButti K."/>
            <person name="Lindahl B.D."/>
            <person name="Lindquist E.A."/>
            <person name="Lipzen A."/>
            <person name="Khouja H.R."/>
            <person name="Magnuson J."/>
            <person name="Murat C."/>
            <person name="Ohm R.A."/>
            <person name="Singer S.W."/>
            <person name="Spatafora J.W."/>
            <person name="Wang M."/>
            <person name="Veneault-Fourrey C."/>
            <person name="Henrissat B."/>
            <person name="Grigoriev I.V."/>
            <person name="Martin F.M."/>
            <person name="Perotto S."/>
        </authorList>
    </citation>
    <scope>NUCLEOTIDE SEQUENCE [LARGE SCALE GENOMIC DNA]</scope>
    <source>
        <strain evidence="7 8">ATCC 22711</strain>
    </source>
</reference>
<dbReference type="InterPro" id="IPR011006">
    <property type="entry name" value="CheY-like_superfamily"/>
</dbReference>
<feature type="region of interest" description="Disordered" evidence="5">
    <location>
        <begin position="424"/>
        <end position="478"/>
    </location>
</feature>
<dbReference type="OrthoDB" id="21225at2759"/>
<dbReference type="PROSITE" id="PS50110">
    <property type="entry name" value="RESPONSE_REGULATORY"/>
    <property type="match status" value="1"/>
</dbReference>
<dbReference type="InterPro" id="IPR001789">
    <property type="entry name" value="Sig_transdc_resp-reg_receiver"/>
</dbReference>
<dbReference type="PANTHER" id="PTHR43719:SF28">
    <property type="entry name" value="PEROXIDE STRESS-ACTIVATED HISTIDINE KINASE MAK1-RELATED"/>
    <property type="match status" value="1"/>
</dbReference>
<feature type="compositionally biased region" description="Basic and acidic residues" evidence="5">
    <location>
        <begin position="460"/>
        <end position="469"/>
    </location>
</feature>
<sequence>MILKKYANTLGRNFDAPDVTLRVAPRENRQERILGPEEPIGRTLDAYFPGGQTVDEALVIDVPVKRTPKHSPQPLPRYYMDEDRRPAEAGSDYFPPMPIPSMPSPHLPGSMPSSGQSGHASNHHLPIASHSMSVLSTGHVPSLPSPGSLRRSHHRERPRLGRQHTPSPTVLNGQGQPPPHNEKSVANAAPPTAPIPTPPPQQQNEISQIQEAAAPPPRISSPRPQSRPKKIKKQSSDHPPLPAGMLNGAVPPINVLIVEDNIINLKLLEAFMKRLKVRWQTAMNGREAVTKWRAGGFHLVLMDIQLPIMSGLEATKEIRRLERLNSIGVFSSTASTTPSATEEVKPEGDDKLPNTVLFKSPVIIVALTASSLQSDRHEALAAGCNDFLTKPVNFVWLERKVMEWGCMQALIDFDGWRKWKDYSQDKPENEPKEGKSKGAAKKKNRVSIGSNPSPPGPRVSIKEDMEHEGLGITDGQAS</sequence>
<protein>
    <recommendedName>
        <fullName evidence="6">Response regulatory domain-containing protein</fullName>
    </recommendedName>
</protein>
<evidence type="ECO:0000256" key="1">
    <source>
        <dbReference type="ARBA" id="ARBA00022553"/>
    </source>
</evidence>
<feature type="compositionally biased region" description="Polar residues" evidence="5">
    <location>
        <begin position="164"/>
        <end position="175"/>
    </location>
</feature>
<feature type="region of interest" description="Disordered" evidence="5">
    <location>
        <begin position="86"/>
        <end position="245"/>
    </location>
</feature>
<evidence type="ECO:0000256" key="4">
    <source>
        <dbReference type="PROSITE-ProRule" id="PRU00169"/>
    </source>
</evidence>
<dbReference type="SUPFAM" id="SSF52172">
    <property type="entry name" value="CheY-like"/>
    <property type="match status" value="1"/>
</dbReference>
<feature type="compositionally biased region" description="Basic and acidic residues" evidence="5">
    <location>
        <begin position="424"/>
        <end position="436"/>
    </location>
</feature>
<dbReference type="SMART" id="SM00448">
    <property type="entry name" value="REC"/>
    <property type="match status" value="1"/>
</dbReference>
<accession>A0A2T3ASK3</accession>
<dbReference type="Proteomes" id="UP000241818">
    <property type="component" value="Unassembled WGS sequence"/>
</dbReference>
<feature type="compositionally biased region" description="Polar residues" evidence="5">
    <location>
        <begin position="111"/>
        <end position="120"/>
    </location>
</feature>
<dbReference type="Pfam" id="PF00072">
    <property type="entry name" value="Response_reg"/>
    <property type="match status" value="1"/>
</dbReference>
<name>A0A2T3ASK3_AMORE</name>
<evidence type="ECO:0000256" key="3">
    <source>
        <dbReference type="ARBA" id="ARBA00093463"/>
    </source>
</evidence>
<dbReference type="RefSeq" id="XP_024717621.1">
    <property type="nucleotide sequence ID" value="XM_024862064.1"/>
</dbReference>
<dbReference type="FunFam" id="3.40.50.2300:FF:000146">
    <property type="entry name" value="Putative two-component response regulator SSK1p"/>
    <property type="match status" value="1"/>
</dbReference>
<keyword evidence="2" id="KW-0902">Two-component regulatory system</keyword>
<feature type="compositionally biased region" description="Pro residues" evidence="5">
    <location>
        <begin position="191"/>
        <end position="201"/>
    </location>
</feature>
<keyword evidence="8" id="KW-1185">Reference proteome</keyword>
<keyword evidence="1 4" id="KW-0597">Phosphoprotein</keyword>
<dbReference type="InterPro" id="IPR050956">
    <property type="entry name" value="2C_system_His_kinase"/>
</dbReference>
<dbReference type="PANTHER" id="PTHR43719">
    <property type="entry name" value="TWO-COMPONENT HISTIDINE KINASE"/>
    <property type="match status" value="1"/>
</dbReference>
<dbReference type="EMBL" id="KZ679017">
    <property type="protein sequence ID" value="PSS09323.1"/>
    <property type="molecule type" value="Genomic_DNA"/>
</dbReference>
<evidence type="ECO:0000259" key="6">
    <source>
        <dbReference type="PROSITE" id="PS50110"/>
    </source>
</evidence>